<dbReference type="EMBL" id="AMZN01000046">
    <property type="protein sequence ID" value="ELR71042.1"/>
    <property type="molecule type" value="Genomic_DNA"/>
</dbReference>
<comment type="caution">
    <text evidence="3">The sequence shown here is derived from an EMBL/GenBank/DDBJ whole genome shotgun (WGS) entry which is preliminary data.</text>
</comment>
<protein>
    <recommendedName>
        <fullName evidence="2">Lysozyme inhibitor LprI-like N-terminal domain-containing protein</fullName>
    </recommendedName>
</protein>
<feature type="chain" id="PRO_5003994075" description="Lysozyme inhibitor LprI-like N-terminal domain-containing protein" evidence="1">
    <location>
        <begin position="23"/>
        <end position="140"/>
    </location>
</feature>
<accession>L8JUS8</accession>
<organism evidence="3 4">
    <name type="scientific">Fulvivirga imtechensis AK7</name>
    <dbReference type="NCBI Taxonomy" id="1237149"/>
    <lineage>
        <taxon>Bacteria</taxon>
        <taxon>Pseudomonadati</taxon>
        <taxon>Bacteroidota</taxon>
        <taxon>Cytophagia</taxon>
        <taxon>Cytophagales</taxon>
        <taxon>Fulvivirgaceae</taxon>
        <taxon>Fulvivirga</taxon>
    </lineage>
</organism>
<dbReference type="Proteomes" id="UP000011135">
    <property type="component" value="Unassembled WGS sequence"/>
</dbReference>
<dbReference type="PANTHER" id="PTHR39176">
    <property type="entry name" value="PERIPLASMIC PROTEIN-RELATED"/>
    <property type="match status" value="1"/>
</dbReference>
<dbReference type="InterPro" id="IPR009739">
    <property type="entry name" value="LprI-like_N"/>
</dbReference>
<keyword evidence="1" id="KW-0732">Signal</keyword>
<feature type="signal peptide" evidence="1">
    <location>
        <begin position="1"/>
        <end position="22"/>
    </location>
</feature>
<sequence length="140" mass="16422">MSSMKRILLAVVFSSFTSVIFAQIKHPIDKELDLCLEEATPTAAAIECMTKASEAWDKELNKYYQLYLAALNEENKETLKEAQRQWIVYRDKEFSLIDAHYYNQLEGTMWRPIAAGTRMRIVKSRALELQNYYEELEIEE</sequence>
<dbReference type="AlphaFoldDB" id="L8JUS8"/>
<dbReference type="PANTHER" id="PTHR39176:SF1">
    <property type="entry name" value="PERIPLASMIC PROTEIN"/>
    <property type="match status" value="1"/>
</dbReference>
<proteinExistence type="predicted"/>
<evidence type="ECO:0000313" key="4">
    <source>
        <dbReference type="Proteomes" id="UP000011135"/>
    </source>
</evidence>
<dbReference type="eggNOG" id="COG3755">
    <property type="taxonomic scope" value="Bacteria"/>
</dbReference>
<reference evidence="3 4" key="1">
    <citation type="submission" date="2012-12" db="EMBL/GenBank/DDBJ databases">
        <title>Genome assembly of Fulvivirga imtechensis AK7.</title>
        <authorList>
            <person name="Nupur N."/>
            <person name="Khatri I."/>
            <person name="Kumar R."/>
            <person name="Subramanian S."/>
            <person name="Pinnaka A."/>
        </authorList>
    </citation>
    <scope>NUCLEOTIDE SEQUENCE [LARGE SCALE GENOMIC DNA]</scope>
    <source>
        <strain evidence="3 4">AK7</strain>
    </source>
</reference>
<evidence type="ECO:0000313" key="3">
    <source>
        <dbReference type="EMBL" id="ELR71042.1"/>
    </source>
</evidence>
<feature type="domain" description="Lysozyme inhibitor LprI-like N-terminal" evidence="2">
    <location>
        <begin position="37"/>
        <end position="129"/>
    </location>
</feature>
<evidence type="ECO:0000256" key="1">
    <source>
        <dbReference type="SAM" id="SignalP"/>
    </source>
</evidence>
<evidence type="ECO:0000259" key="2">
    <source>
        <dbReference type="Pfam" id="PF07007"/>
    </source>
</evidence>
<dbReference type="Pfam" id="PF07007">
    <property type="entry name" value="LprI"/>
    <property type="match status" value="1"/>
</dbReference>
<dbReference type="STRING" id="1237149.C900_03172"/>
<name>L8JUS8_9BACT</name>
<gene>
    <name evidence="3" type="ORF">C900_03172</name>
</gene>
<keyword evidence="4" id="KW-1185">Reference proteome</keyword>
<dbReference type="Gene3D" id="1.20.1270.180">
    <property type="match status" value="1"/>
</dbReference>